<evidence type="ECO:0000256" key="1">
    <source>
        <dbReference type="SAM" id="MobiDB-lite"/>
    </source>
</evidence>
<sequence length="143" mass="15052">MTISRQHQAAAIRSACGTSASSRLEVELCTGVGGSAPTTVAAGGAAGPGLDGEATLAGSGASGGVRRPARTDSRPDSYARRSRPRIRSKRLKRTSRQISARALRQVGQDTPDQATVGRIRHPQCPTDRCANPMTTDGRRRTTR</sequence>
<proteinExistence type="predicted"/>
<dbReference type="Proteomes" id="UP000647017">
    <property type="component" value="Unassembled WGS sequence"/>
</dbReference>
<reference evidence="2 3" key="1">
    <citation type="submission" date="2021-01" db="EMBL/GenBank/DDBJ databases">
        <title>Whole genome shotgun sequence of Verrucosispora andamanensis NBRC 109075.</title>
        <authorList>
            <person name="Komaki H."/>
            <person name="Tamura T."/>
        </authorList>
    </citation>
    <scope>NUCLEOTIDE SEQUENCE [LARGE SCALE GENOMIC DNA]</scope>
    <source>
        <strain evidence="2 3">NBRC 109075</strain>
    </source>
</reference>
<comment type="caution">
    <text evidence="2">The sequence shown here is derived from an EMBL/GenBank/DDBJ whole genome shotgun (WGS) entry which is preliminary data.</text>
</comment>
<protein>
    <submittedName>
        <fullName evidence="2">Uncharacterized protein</fullName>
    </submittedName>
</protein>
<evidence type="ECO:0000313" key="3">
    <source>
        <dbReference type="Proteomes" id="UP000647017"/>
    </source>
</evidence>
<dbReference type="EMBL" id="BOOZ01000003">
    <property type="protein sequence ID" value="GIJ07492.1"/>
    <property type="molecule type" value="Genomic_DNA"/>
</dbReference>
<keyword evidence="3" id="KW-1185">Reference proteome</keyword>
<feature type="compositionally biased region" description="Basic residues" evidence="1">
    <location>
        <begin position="80"/>
        <end position="95"/>
    </location>
</feature>
<evidence type="ECO:0000313" key="2">
    <source>
        <dbReference type="EMBL" id="GIJ07492.1"/>
    </source>
</evidence>
<feature type="compositionally biased region" description="Basic and acidic residues" evidence="1">
    <location>
        <begin position="69"/>
        <end position="79"/>
    </location>
</feature>
<gene>
    <name evidence="2" type="ORF">Van01_07060</name>
</gene>
<feature type="region of interest" description="Disordered" evidence="1">
    <location>
        <begin position="44"/>
        <end position="143"/>
    </location>
</feature>
<name>A0ABQ4HPB3_9ACTN</name>
<accession>A0ABQ4HPB3</accession>
<organism evidence="2 3">
    <name type="scientific">Micromonospora andamanensis</name>
    <dbReference type="NCBI Taxonomy" id="1287068"/>
    <lineage>
        <taxon>Bacteria</taxon>
        <taxon>Bacillati</taxon>
        <taxon>Actinomycetota</taxon>
        <taxon>Actinomycetes</taxon>
        <taxon>Micromonosporales</taxon>
        <taxon>Micromonosporaceae</taxon>
        <taxon>Micromonospora</taxon>
    </lineage>
</organism>